<reference evidence="2 3" key="1">
    <citation type="submission" date="2023-07" db="EMBL/GenBank/DDBJ databases">
        <title>Comparative genomics of wheat-associated soil bacteria to identify genetic determinants of phenazine resistance.</title>
        <authorList>
            <person name="Mouncey N."/>
        </authorList>
    </citation>
    <scope>NUCLEOTIDE SEQUENCE [LARGE SCALE GENOMIC DNA]</scope>
    <source>
        <strain evidence="2 3">W4I11</strain>
    </source>
</reference>
<evidence type="ECO:0008006" key="4">
    <source>
        <dbReference type="Google" id="ProtNLM"/>
    </source>
</evidence>
<evidence type="ECO:0000313" key="3">
    <source>
        <dbReference type="Proteomes" id="UP001237780"/>
    </source>
</evidence>
<dbReference type="EMBL" id="JAUSZT010000002">
    <property type="protein sequence ID" value="MDQ0995447.1"/>
    <property type="molecule type" value="Genomic_DNA"/>
</dbReference>
<evidence type="ECO:0000313" key="2">
    <source>
        <dbReference type="EMBL" id="MDQ0995447.1"/>
    </source>
</evidence>
<protein>
    <recommendedName>
        <fullName evidence="4">1,4-alpha-glucan branching enzyme</fullName>
    </recommendedName>
</protein>
<feature type="compositionally biased region" description="Basic and acidic residues" evidence="1">
    <location>
        <begin position="9"/>
        <end position="21"/>
    </location>
</feature>
<proteinExistence type="predicted"/>
<name>A0ABU0S3W3_9HYPH</name>
<organism evidence="2 3">
    <name type="scientific">Phyllobacterium ifriqiyense</name>
    <dbReference type="NCBI Taxonomy" id="314238"/>
    <lineage>
        <taxon>Bacteria</taxon>
        <taxon>Pseudomonadati</taxon>
        <taxon>Pseudomonadota</taxon>
        <taxon>Alphaproteobacteria</taxon>
        <taxon>Hyphomicrobiales</taxon>
        <taxon>Phyllobacteriaceae</taxon>
        <taxon>Phyllobacterium</taxon>
    </lineage>
</organism>
<feature type="region of interest" description="Disordered" evidence="1">
    <location>
        <begin position="1"/>
        <end position="28"/>
    </location>
</feature>
<dbReference type="RefSeq" id="WP_307276737.1">
    <property type="nucleotide sequence ID" value="NZ_JAUSZT010000002.1"/>
</dbReference>
<dbReference type="Proteomes" id="UP001237780">
    <property type="component" value="Unassembled WGS sequence"/>
</dbReference>
<accession>A0ABU0S3W3</accession>
<keyword evidence="3" id="KW-1185">Reference proteome</keyword>
<sequence>MSNSSSTTNHDKIRKWAEARNGRPSVVRTQGKGGILRIDFGEPEENLERIDWVEFFEIFDNSKLAFLHQEETDDGAQSRFNKFVSRD</sequence>
<gene>
    <name evidence="2" type="ORF">QFZ34_000624</name>
</gene>
<evidence type="ECO:0000256" key="1">
    <source>
        <dbReference type="SAM" id="MobiDB-lite"/>
    </source>
</evidence>
<comment type="caution">
    <text evidence="2">The sequence shown here is derived from an EMBL/GenBank/DDBJ whole genome shotgun (WGS) entry which is preliminary data.</text>
</comment>